<evidence type="ECO:0000256" key="3">
    <source>
        <dbReference type="SAM" id="Phobius"/>
    </source>
</evidence>
<reference evidence="5 6" key="1">
    <citation type="submission" date="2024-03" db="EMBL/GenBank/DDBJ databases">
        <title>Human intestinal bacterial collection.</title>
        <authorList>
            <person name="Pauvert C."/>
            <person name="Hitch T.C.A."/>
            <person name="Clavel T."/>
        </authorList>
    </citation>
    <scope>NUCLEOTIDE SEQUENCE [LARGE SCALE GENOMIC DNA]</scope>
    <source>
        <strain evidence="5 6">CLA-JM-H10</strain>
    </source>
</reference>
<dbReference type="PANTHER" id="PTHR33393:SF12">
    <property type="entry name" value="CAPSULE BIOSYNTHESIS PROTEIN CAPA"/>
    <property type="match status" value="1"/>
</dbReference>
<gene>
    <name evidence="5" type="ORF">WMO38_11030</name>
</gene>
<dbReference type="CDD" id="cd07381">
    <property type="entry name" value="MPP_CapA"/>
    <property type="match status" value="1"/>
</dbReference>
<evidence type="ECO:0000256" key="2">
    <source>
        <dbReference type="SAM" id="MobiDB-lite"/>
    </source>
</evidence>
<dbReference type="Pfam" id="PF09587">
    <property type="entry name" value="PGA_cap"/>
    <property type="match status" value="1"/>
</dbReference>
<dbReference type="EC" id="3.1.-.-" evidence="5"/>
<dbReference type="SMART" id="SM00854">
    <property type="entry name" value="PGA_cap"/>
    <property type="match status" value="1"/>
</dbReference>
<comment type="caution">
    <text evidence="5">The sequence shown here is derived from an EMBL/GenBank/DDBJ whole genome shotgun (WGS) entry which is preliminary data.</text>
</comment>
<sequence length="441" mass="49276">MDKQKKRYKLKKKKRQVNYVPALIALVLILCVSIGVVVSAVSHSKKNKSDIASSDNASGNIEMTTVPETTTSEPEVEINVCMIGDMLIHEGVYKTGLESDGSYNFDHLFANILPDLAASDMNIVNQETILGGTEMGLGGYPAFNSPQEIGDAEVKAGFNIILHATNHTLDRGLSGVNNTIEFWKTKHPDTTYLGIHDSEEDAKNIYVYEKQGFKVAVLNYTYGTNGIAIPSSAPYCVDTFDDEAKVRDDIRRAHKLADMVIVCPHWGTEYVYESTSYQDQWTNVFLEEGVDVVLGTHPHVIEPVKEFTRESDGHKMVVYYSLGNFVSNQDEIPRMIGGMAKLTLYKKGDNASIKSYEFEPVVTHKRYGYKEITTYKLSDYTPELASQNKILSDPTCCYTGYFGCICGATLFDYPTHGPRNFSVDYCKQFCKAVLGDIYKDE</sequence>
<organism evidence="5 6">
    <name type="scientific">Lachnospira intestinalis</name>
    <dbReference type="NCBI Taxonomy" id="3133158"/>
    <lineage>
        <taxon>Bacteria</taxon>
        <taxon>Bacillati</taxon>
        <taxon>Bacillota</taxon>
        <taxon>Clostridia</taxon>
        <taxon>Lachnospirales</taxon>
        <taxon>Lachnospiraceae</taxon>
        <taxon>Lachnospira</taxon>
    </lineage>
</organism>
<dbReference type="PANTHER" id="PTHR33393">
    <property type="entry name" value="POLYGLUTAMINE SYNTHESIS ACCESSORY PROTEIN RV0574C-RELATED"/>
    <property type="match status" value="1"/>
</dbReference>
<dbReference type="EMBL" id="JBBMES010000013">
    <property type="protein sequence ID" value="MEQ2535649.1"/>
    <property type="molecule type" value="Genomic_DNA"/>
</dbReference>
<dbReference type="InterPro" id="IPR029052">
    <property type="entry name" value="Metallo-depent_PP-like"/>
</dbReference>
<keyword evidence="3" id="KW-1133">Transmembrane helix</keyword>
<accession>A0ABV1GQR5</accession>
<keyword evidence="5" id="KW-0378">Hydrolase</keyword>
<dbReference type="InterPro" id="IPR052169">
    <property type="entry name" value="CW_Biosynth-Accessory"/>
</dbReference>
<feature type="compositionally biased region" description="Polar residues" evidence="2">
    <location>
        <begin position="50"/>
        <end position="61"/>
    </location>
</feature>
<feature type="transmembrane region" description="Helical" evidence="3">
    <location>
        <begin position="20"/>
        <end position="41"/>
    </location>
</feature>
<proteinExistence type="inferred from homology"/>
<name>A0ABV1GQR5_9FIRM</name>
<dbReference type="Proteomes" id="UP001480973">
    <property type="component" value="Unassembled WGS sequence"/>
</dbReference>
<evidence type="ECO:0000256" key="1">
    <source>
        <dbReference type="ARBA" id="ARBA00005662"/>
    </source>
</evidence>
<keyword evidence="6" id="KW-1185">Reference proteome</keyword>
<evidence type="ECO:0000313" key="6">
    <source>
        <dbReference type="Proteomes" id="UP001480973"/>
    </source>
</evidence>
<feature type="region of interest" description="Disordered" evidence="2">
    <location>
        <begin position="48"/>
        <end position="70"/>
    </location>
</feature>
<keyword evidence="3" id="KW-0812">Transmembrane</keyword>
<feature type="domain" description="Capsule synthesis protein CapA" evidence="4">
    <location>
        <begin position="79"/>
        <end position="329"/>
    </location>
</feature>
<evidence type="ECO:0000259" key="4">
    <source>
        <dbReference type="SMART" id="SM00854"/>
    </source>
</evidence>
<protein>
    <submittedName>
        <fullName evidence="5">CapA family protein</fullName>
        <ecNumber evidence="5">3.1.-.-</ecNumber>
    </submittedName>
</protein>
<dbReference type="SUPFAM" id="SSF56300">
    <property type="entry name" value="Metallo-dependent phosphatases"/>
    <property type="match status" value="1"/>
</dbReference>
<comment type="similarity">
    <text evidence="1">Belongs to the CapA family.</text>
</comment>
<evidence type="ECO:0000313" key="5">
    <source>
        <dbReference type="EMBL" id="MEQ2535649.1"/>
    </source>
</evidence>
<dbReference type="Gene3D" id="3.60.21.10">
    <property type="match status" value="1"/>
</dbReference>
<dbReference type="InterPro" id="IPR019079">
    <property type="entry name" value="Capsule_synth_CapA"/>
</dbReference>
<dbReference type="GO" id="GO:0016787">
    <property type="term" value="F:hydrolase activity"/>
    <property type="evidence" value="ECO:0007669"/>
    <property type="project" value="UniProtKB-KW"/>
</dbReference>
<keyword evidence="3" id="KW-0472">Membrane</keyword>